<feature type="transmembrane region" description="Helical" evidence="1">
    <location>
        <begin position="116"/>
        <end position="134"/>
    </location>
</feature>
<evidence type="ECO:0000313" key="3">
    <source>
        <dbReference type="EMBL" id="OSP04847.1"/>
    </source>
</evidence>
<accession>A0A1X4H2P2</accession>
<feature type="transmembrane region" description="Helical" evidence="1">
    <location>
        <begin position="233"/>
        <end position="253"/>
    </location>
</feature>
<dbReference type="EMBL" id="NEDJ01000030">
    <property type="protein sequence ID" value="OSP04847.1"/>
    <property type="molecule type" value="Genomic_DNA"/>
</dbReference>
<feature type="transmembrane region" description="Helical" evidence="1">
    <location>
        <begin position="146"/>
        <end position="165"/>
    </location>
</feature>
<feature type="domain" description="Inositolphosphotransferase Aur1/Ipt1" evidence="2">
    <location>
        <begin position="112"/>
        <end position="272"/>
    </location>
</feature>
<dbReference type="STRING" id="1121945.GCA_000421805_02433"/>
<keyword evidence="1" id="KW-0472">Membrane</keyword>
<dbReference type="RefSeq" id="WP_085682657.1">
    <property type="nucleotide sequence ID" value="NZ_NEDJ01000030.1"/>
</dbReference>
<reference evidence="3 4" key="1">
    <citation type="submission" date="2017-04" db="EMBL/GenBank/DDBJ databases">
        <title>MLSA of the genus Halorubrum.</title>
        <authorList>
            <person name="De La Haba R."/>
            <person name="Sanchez-Porro C."/>
            <person name="Infante-Dominguez C."/>
            <person name="Ventosa A."/>
        </authorList>
    </citation>
    <scope>NUCLEOTIDE SEQUENCE [LARGE SCALE GENOMIC DNA]</scope>
    <source>
        <strain evidence="3 4">DSM 17463</strain>
    </source>
</reference>
<evidence type="ECO:0000259" key="2">
    <source>
        <dbReference type="Pfam" id="PF14378"/>
    </source>
</evidence>
<dbReference type="eggNOG" id="arCOG03951">
    <property type="taxonomic scope" value="Archaea"/>
</dbReference>
<dbReference type="Pfam" id="PF14378">
    <property type="entry name" value="PAP2_3"/>
    <property type="match status" value="1"/>
</dbReference>
<dbReference type="Gene3D" id="1.20.144.10">
    <property type="entry name" value="Phosphatidic acid phosphatase type 2/haloperoxidase"/>
    <property type="match status" value="1"/>
</dbReference>
<name>A0A1X4H2P2_HALEZ</name>
<dbReference type="InterPro" id="IPR026841">
    <property type="entry name" value="Aur1/Ipt1"/>
</dbReference>
<gene>
    <name evidence="3" type="ORF">B9H04_09775</name>
</gene>
<dbReference type="InterPro" id="IPR036938">
    <property type="entry name" value="PAP2/HPO_sf"/>
</dbReference>
<keyword evidence="1" id="KW-0812">Transmembrane</keyword>
<dbReference type="AlphaFoldDB" id="A0A1X4H2P2"/>
<protein>
    <recommendedName>
        <fullName evidence="2">Inositolphosphotransferase Aur1/Ipt1 domain-containing protein</fullName>
    </recommendedName>
</protein>
<dbReference type="Proteomes" id="UP000193587">
    <property type="component" value="Unassembled WGS sequence"/>
</dbReference>
<dbReference type="GO" id="GO:0016020">
    <property type="term" value="C:membrane"/>
    <property type="evidence" value="ECO:0007669"/>
    <property type="project" value="UniProtKB-SubCell"/>
</dbReference>
<comment type="caution">
    <text evidence="3">The sequence shown here is derived from an EMBL/GenBank/DDBJ whole genome shotgun (WGS) entry which is preliminary data.</text>
</comment>
<feature type="transmembrane region" description="Helical" evidence="1">
    <location>
        <begin position="54"/>
        <end position="72"/>
    </location>
</feature>
<organism evidence="3 4">
    <name type="scientific">Halorubrum ezzemoulense DSM 17463</name>
    <dbReference type="NCBI Taxonomy" id="1121945"/>
    <lineage>
        <taxon>Archaea</taxon>
        <taxon>Methanobacteriati</taxon>
        <taxon>Methanobacteriota</taxon>
        <taxon>Stenosarchaea group</taxon>
        <taxon>Halobacteria</taxon>
        <taxon>Halobacteriales</taxon>
        <taxon>Haloferacaceae</taxon>
        <taxon>Halorubrum</taxon>
    </lineage>
</organism>
<feature type="transmembrane region" description="Helical" evidence="1">
    <location>
        <begin position="12"/>
        <end position="33"/>
    </location>
</feature>
<sequence>MIEQLPVEFLRLLGVVLAAVVAAFAALRPACVGRDRVRSVLADRELLRERARRIAPYVGGLALVLAVNKGLLRRLEAFSFEYGYRATTAIYAVEGDLVAAIQDAIPRAAVYYFGPIYVVGYVVLLSFPLVAYAFARNLRPLKRLIAAYAVNYAFAIACYAGVVAYGPRSYRDVPGADQSAASVEPLLLDWFRGVTRLTARVNVETNVFPSLHTALSVTVLLAAVFTHEEFPRWTPVAAFLTASIVVATMFLGIHWATDVVAGTALAAGSVALANRVVD</sequence>
<keyword evidence="1" id="KW-1133">Transmembrane helix</keyword>
<evidence type="ECO:0000256" key="1">
    <source>
        <dbReference type="SAM" id="Phobius"/>
    </source>
</evidence>
<evidence type="ECO:0000313" key="4">
    <source>
        <dbReference type="Proteomes" id="UP000193587"/>
    </source>
</evidence>
<proteinExistence type="predicted"/>
<dbReference type="SUPFAM" id="SSF48317">
    <property type="entry name" value="Acid phosphatase/Vanadium-dependent haloperoxidase"/>
    <property type="match status" value="1"/>
</dbReference>